<dbReference type="InterPro" id="IPR001619">
    <property type="entry name" value="Sec1-like"/>
</dbReference>
<dbReference type="EMBL" id="WTPW01002247">
    <property type="protein sequence ID" value="KAF0389849.1"/>
    <property type="molecule type" value="Genomic_DNA"/>
</dbReference>
<dbReference type="Proteomes" id="UP000439903">
    <property type="component" value="Unassembled WGS sequence"/>
</dbReference>
<keyword evidence="4" id="KW-1185">Reference proteome</keyword>
<reference evidence="3 4" key="1">
    <citation type="journal article" date="2019" name="Environ. Microbiol.">
        <title>At the nexus of three kingdoms: the genome of the mycorrhizal fungus Gigaspora margarita provides insights into plant, endobacterial and fungal interactions.</title>
        <authorList>
            <person name="Venice F."/>
            <person name="Ghignone S."/>
            <person name="Salvioli di Fossalunga A."/>
            <person name="Amselem J."/>
            <person name="Novero M."/>
            <person name="Xianan X."/>
            <person name="Sedzielewska Toro K."/>
            <person name="Morin E."/>
            <person name="Lipzen A."/>
            <person name="Grigoriev I.V."/>
            <person name="Henrissat B."/>
            <person name="Martin F.M."/>
            <person name="Bonfante P."/>
        </authorList>
    </citation>
    <scope>NUCLEOTIDE SEQUENCE [LARGE SCALE GENOMIC DNA]</scope>
    <source>
        <strain evidence="3 4">BEG34</strain>
    </source>
</reference>
<organism evidence="3 4">
    <name type="scientific">Gigaspora margarita</name>
    <dbReference type="NCBI Taxonomy" id="4874"/>
    <lineage>
        <taxon>Eukaryota</taxon>
        <taxon>Fungi</taxon>
        <taxon>Fungi incertae sedis</taxon>
        <taxon>Mucoromycota</taxon>
        <taxon>Glomeromycotina</taxon>
        <taxon>Glomeromycetes</taxon>
        <taxon>Diversisporales</taxon>
        <taxon>Gigasporaceae</taxon>
        <taxon>Gigaspora</taxon>
    </lineage>
</organism>
<feature type="compositionally biased region" description="Polar residues" evidence="2">
    <location>
        <begin position="652"/>
        <end position="684"/>
    </location>
</feature>
<evidence type="ECO:0000256" key="1">
    <source>
        <dbReference type="ARBA" id="ARBA00009884"/>
    </source>
</evidence>
<dbReference type="PIRSF" id="PIRSF005715">
    <property type="entry name" value="VPS45_Sec1"/>
    <property type="match status" value="1"/>
</dbReference>
<feature type="compositionally biased region" description="Polar residues" evidence="2">
    <location>
        <begin position="628"/>
        <end position="645"/>
    </location>
</feature>
<evidence type="ECO:0000256" key="2">
    <source>
        <dbReference type="SAM" id="MobiDB-lite"/>
    </source>
</evidence>
<accession>A0A8H4A205</accession>
<dbReference type="Gene3D" id="1.25.40.60">
    <property type="match status" value="1"/>
</dbReference>
<dbReference type="Gene3D" id="3.40.50.2060">
    <property type="match status" value="1"/>
</dbReference>
<proteinExistence type="inferred from homology"/>
<dbReference type="SUPFAM" id="SSF56815">
    <property type="entry name" value="Sec1/munc18-like (SM) proteins"/>
    <property type="match status" value="1"/>
</dbReference>
<evidence type="ECO:0000313" key="3">
    <source>
        <dbReference type="EMBL" id="KAF0389849.1"/>
    </source>
</evidence>
<protein>
    <submittedName>
        <fullName evidence="3">Sec1-like protein</fullName>
    </submittedName>
</protein>
<sequence length="695" mass="79489">MVAIHEILKKRIIEAIRTAKVQGGWKVVVVDEPALKILESACKMFDILEEKVTLVEQLEKTRQTYPLEAVYIITPSQESVSKVIEDFTKQSTPLYTGAHVFLTSPPEHSVYQMLMKSMPSNLLKDYKELFIEFHAREAQVYSFESPNSFFRLYSPVENSVNAVFDGELKKLAKQLLSVCVSLGENPLIRYQKGADLDPDYTNKSLPFKLAQLVQNELDSYTRIRRQHGAPLETQHKRSVLFILDRTVDMYTPVLHEFTYQAMANDLLPIENGQKYTYSYADEDGSSANKEALLDETDSIWVSIRHKHMKDCIDQLMTDFNKFLVENAGFNDRDKAANLNDIKKMLATLPQFQTMKEKYSVHLNIAQECMSVFDKEKLAEVATVEQNCATGFTSDSHHPKTLMDDMIPILDNPVISSSTKVRMLMLYIMYKRGISEEDRLKLLNHARISLPENEAINNLEFFGEKLIRTKSGPSVMKKKKYRQPQGDDIHYEFSRYIPRLKNVLESHINKNLDNAAYPYTKDPAGGSDGNKAASDLRSARPTWFLKGQEAKNPRIIVFITGGVTYSELRTAYEITTKHRQDIIIGSTHILTPQKFVEDLSVLRKPPTRSYSPPKQRPLPTPPKAPATQNYNQYSKSPSSDYHQSHQGGYYPQNAYSQQGTYPSGNYQQGNYPYNQSNPGYQQQGYPTRPQYMNPKP</sequence>
<comment type="caution">
    <text evidence="3">The sequence shown here is derived from an EMBL/GenBank/DDBJ whole genome shotgun (WGS) entry which is preliminary data.</text>
</comment>
<dbReference type="PANTHER" id="PTHR11679">
    <property type="entry name" value="VESICLE PROTEIN SORTING-ASSOCIATED"/>
    <property type="match status" value="1"/>
</dbReference>
<dbReference type="GO" id="GO:0016192">
    <property type="term" value="P:vesicle-mediated transport"/>
    <property type="evidence" value="ECO:0007669"/>
    <property type="project" value="InterPro"/>
</dbReference>
<comment type="similarity">
    <text evidence="1">Belongs to the STXBP/unc-18/SEC1 family.</text>
</comment>
<dbReference type="AlphaFoldDB" id="A0A8H4A205"/>
<dbReference type="Gene3D" id="3.40.50.1910">
    <property type="match status" value="1"/>
</dbReference>
<dbReference type="InterPro" id="IPR043127">
    <property type="entry name" value="Sec-1-like_dom3a"/>
</dbReference>
<dbReference type="InterPro" id="IPR043154">
    <property type="entry name" value="Sec-1-like_dom1"/>
</dbReference>
<dbReference type="InterPro" id="IPR036045">
    <property type="entry name" value="Sec1-like_sf"/>
</dbReference>
<evidence type="ECO:0000313" key="4">
    <source>
        <dbReference type="Proteomes" id="UP000439903"/>
    </source>
</evidence>
<dbReference type="Gene3D" id="3.90.830.10">
    <property type="entry name" value="Syntaxin Binding Protein 1, Chain A, domain 2"/>
    <property type="match status" value="1"/>
</dbReference>
<dbReference type="Pfam" id="PF00995">
    <property type="entry name" value="Sec1"/>
    <property type="match status" value="1"/>
</dbReference>
<dbReference type="InterPro" id="IPR027482">
    <property type="entry name" value="Sec1-like_dom2"/>
</dbReference>
<feature type="region of interest" description="Disordered" evidence="2">
    <location>
        <begin position="599"/>
        <end position="695"/>
    </location>
</feature>
<name>A0A8H4A205_GIGMA</name>
<feature type="compositionally biased region" description="Pro residues" evidence="2">
    <location>
        <begin position="613"/>
        <end position="623"/>
    </location>
</feature>
<dbReference type="OrthoDB" id="2228at2759"/>
<gene>
    <name evidence="3" type="ORF">F8M41_010872</name>
</gene>